<dbReference type="RefSeq" id="XP_012876275.1">
    <property type="nucleotide sequence ID" value="XM_013020821.1"/>
</dbReference>
<dbReference type="KEGG" id="dord:105989021"/>
<dbReference type="CTD" id="79817"/>
<dbReference type="GO" id="GO:0016301">
    <property type="term" value="F:kinase activity"/>
    <property type="evidence" value="ECO:0007669"/>
    <property type="project" value="UniProtKB-KW"/>
</dbReference>
<dbReference type="GeneID" id="105989021"/>
<keyword evidence="1" id="KW-0732">Signal</keyword>
<accession>A0A1S3FJR9</accession>
<keyword evidence="2" id="KW-1185">Reference proteome</keyword>
<evidence type="ECO:0000313" key="4">
    <source>
        <dbReference type="RefSeq" id="XP_012876273.1"/>
    </source>
</evidence>
<organism evidence="2 5">
    <name type="scientific">Dipodomys ordii</name>
    <name type="common">Ord's kangaroo rat</name>
    <dbReference type="NCBI Taxonomy" id="10020"/>
    <lineage>
        <taxon>Eukaryota</taxon>
        <taxon>Metazoa</taxon>
        <taxon>Chordata</taxon>
        <taxon>Craniata</taxon>
        <taxon>Vertebrata</taxon>
        <taxon>Euteleostomi</taxon>
        <taxon>Mammalia</taxon>
        <taxon>Eutheria</taxon>
        <taxon>Euarchontoglires</taxon>
        <taxon>Glires</taxon>
        <taxon>Rodentia</taxon>
        <taxon>Castorimorpha</taxon>
        <taxon>Heteromyidae</taxon>
        <taxon>Dipodomyinae</taxon>
        <taxon>Dipodomys</taxon>
    </lineage>
</organism>
<dbReference type="RefSeq" id="XP_012876273.1">
    <property type="nucleotide sequence ID" value="XM_013020819.1"/>
</dbReference>
<evidence type="ECO:0000313" key="3">
    <source>
        <dbReference type="RefSeq" id="XP_012876272.1"/>
    </source>
</evidence>
<gene>
    <name evidence="3 4 5 6" type="primary">Mob3b</name>
</gene>
<proteinExistence type="predicted"/>
<dbReference type="AlphaFoldDB" id="A0A1S3FJR9"/>
<name>A0A1S3FJR9_DIPOR</name>
<dbReference type="OrthoDB" id="9838482at2759"/>
<keyword evidence="3 4" id="KW-0808">Transferase</keyword>
<evidence type="ECO:0000313" key="6">
    <source>
        <dbReference type="RefSeq" id="XP_012876275.1"/>
    </source>
</evidence>
<reference evidence="3 4" key="1">
    <citation type="submission" date="2025-04" db="UniProtKB">
        <authorList>
            <consortium name="RefSeq"/>
        </authorList>
    </citation>
    <scope>IDENTIFICATION</scope>
    <source>
        <tissue evidence="3 4">Kidney</tissue>
    </source>
</reference>
<evidence type="ECO:0000256" key="1">
    <source>
        <dbReference type="SAM" id="SignalP"/>
    </source>
</evidence>
<evidence type="ECO:0000313" key="2">
    <source>
        <dbReference type="Proteomes" id="UP000081671"/>
    </source>
</evidence>
<feature type="signal peptide" evidence="1">
    <location>
        <begin position="1"/>
        <end position="23"/>
    </location>
</feature>
<keyword evidence="3 4" id="KW-0418">Kinase</keyword>
<feature type="chain" id="PRO_5010479265" evidence="1">
    <location>
        <begin position="24"/>
        <end position="324"/>
    </location>
</feature>
<dbReference type="RefSeq" id="XP_012876274.1">
    <property type="nucleotide sequence ID" value="XM_013020820.1"/>
</dbReference>
<evidence type="ECO:0000313" key="5">
    <source>
        <dbReference type="RefSeq" id="XP_012876274.1"/>
    </source>
</evidence>
<dbReference type="RefSeq" id="XP_012876272.1">
    <property type="nucleotide sequence ID" value="XM_013020818.1"/>
</dbReference>
<sequence length="324" mass="35793">MPITTLLLRLVLFSSPFLPLSREQRTISLLWSLGLERSLNLTFSSFKSQNSSYADGCWLCLSHSSSALPVPLNISLTQHIRLAYSEVKGSPFFVQSNTHLQSYPSSREVQVTSLYSTYLNSLHYFKLNSTPIFGPIICNTSLLAPAALCFSSPPTPFSTLVGILPPYLCNHTISVEHPSDHQNTRVDYAVSPEANGKFLQPVRFTGPPKINAPGLRCSWPLDRSYRLFPWLTNSVLRYQCLQSAFHSNSLTLLPGIALASSLSVWSAEPAGQGVYPLLHLFSFHMSSCLPGDGSFFLCGSTSYLCLPTNWTGTCTLVYLLPPVF</sequence>
<dbReference type="Proteomes" id="UP000081671">
    <property type="component" value="Unplaced"/>
</dbReference>
<protein>
    <submittedName>
        <fullName evidence="3 4">MOB kinase activator 3B isoform X1</fullName>
    </submittedName>
</protein>